<comment type="cofactor">
    <cofactor evidence="1">
        <name>heme c</name>
        <dbReference type="ChEBI" id="CHEBI:61717"/>
    </cofactor>
</comment>
<name>A0ABW0IV70_9HYPH</name>
<dbReference type="Gene3D" id="1.10.760.10">
    <property type="entry name" value="Cytochrome c-like domain"/>
    <property type="match status" value="1"/>
</dbReference>
<keyword evidence="3 8" id="KW-0349">Heme</keyword>
<dbReference type="Pfam" id="PF13442">
    <property type="entry name" value="Cytochrome_CBB3"/>
    <property type="match status" value="1"/>
</dbReference>
<comment type="caution">
    <text evidence="11">The sequence shown here is derived from an EMBL/GenBank/DDBJ whole genome shotgun (WGS) entry which is preliminary data.</text>
</comment>
<organism evidence="11 12">
    <name type="scientific">Bosea eneae</name>
    <dbReference type="NCBI Taxonomy" id="151454"/>
    <lineage>
        <taxon>Bacteria</taxon>
        <taxon>Pseudomonadati</taxon>
        <taxon>Pseudomonadota</taxon>
        <taxon>Alphaproteobacteria</taxon>
        <taxon>Hyphomicrobiales</taxon>
        <taxon>Boseaceae</taxon>
        <taxon>Bosea</taxon>
    </lineage>
</organism>
<keyword evidence="9" id="KW-1133">Transmembrane helix</keyword>
<dbReference type="PANTHER" id="PTHR35008:SF4">
    <property type="entry name" value="BLL4482 PROTEIN"/>
    <property type="match status" value="1"/>
</dbReference>
<keyword evidence="6" id="KW-0249">Electron transport</keyword>
<evidence type="ECO:0000313" key="11">
    <source>
        <dbReference type="EMBL" id="MFC5421582.1"/>
    </source>
</evidence>
<dbReference type="InterPro" id="IPR036909">
    <property type="entry name" value="Cyt_c-like_dom_sf"/>
</dbReference>
<evidence type="ECO:0000313" key="12">
    <source>
        <dbReference type="Proteomes" id="UP001596053"/>
    </source>
</evidence>
<feature type="transmembrane region" description="Helical" evidence="9">
    <location>
        <begin position="36"/>
        <end position="57"/>
    </location>
</feature>
<dbReference type="PANTHER" id="PTHR35008">
    <property type="entry name" value="BLL4482 PROTEIN-RELATED"/>
    <property type="match status" value="1"/>
</dbReference>
<dbReference type="InterPro" id="IPR008168">
    <property type="entry name" value="Cyt_C_IC"/>
</dbReference>
<evidence type="ECO:0000256" key="4">
    <source>
        <dbReference type="ARBA" id="ARBA00022660"/>
    </source>
</evidence>
<reference evidence="12" key="1">
    <citation type="journal article" date="2019" name="Int. J. Syst. Evol. Microbiol.">
        <title>The Global Catalogue of Microorganisms (GCM) 10K type strain sequencing project: providing services to taxonomists for standard genome sequencing and annotation.</title>
        <authorList>
            <consortium name="The Broad Institute Genomics Platform"/>
            <consortium name="The Broad Institute Genome Sequencing Center for Infectious Disease"/>
            <person name="Wu L."/>
            <person name="Ma J."/>
        </authorList>
    </citation>
    <scope>NUCLEOTIDE SEQUENCE [LARGE SCALE GENOMIC DNA]</scope>
    <source>
        <strain evidence="12">NCAIM B.01391</strain>
    </source>
</reference>
<dbReference type="RefSeq" id="WP_377799864.1">
    <property type="nucleotide sequence ID" value="NZ_JBHSLW010000029.1"/>
</dbReference>
<dbReference type="SUPFAM" id="SSF46626">
    <property type="entry name" value="Cytochrome c"/>
    <property type="match status" value="1"/>
</dbReference>
<evidence type="ECO:0000256" key="1">
    <source>
        <dbReference type="ARBA" id="ARBA00001926"/>
    </source>
</evidence>
<evidence type="ECO:0000256" key="8">
    <source>
        <dbReference type="PROSITE-ProRule" id="PRU00433"/>
    </source>
</evidence>
<protein>
    <submittedName>
        <fullName evidence="11">C-type cytochrome</fullName>
    </submittedName>
</protein>
<dbReference type="PROSITE" id="PS51007">
    <property type="entry name" value="CYTC"/>
    <property type="match status" value="1"/>
</dbReference>
<dbReference type="EMBL" id="JBHSLW010000029">
    <property type="protein sequence ID" value="MFC5421582.1"/>
    <property type="molecule type" value="Genomic_DNA"/>
</dbReference>
<keyword evidence="9" id="KW-0812">Transmembrane</keyword>
<sequence>MTKVLGDETPVRLNGEATASPIAEPSAAGAVAFSSVLPAVFLIAGVVCLFAAGSLLLRQGLRPAEFRIAQPASHAEREAGFALYRANCAGCHGAFLSGAAGWRSDPEAAPALNESGHATNHSDADLFFRVSAGARRADGRIAMPAFRGTLSEQEIVAVLAYVMSWWPDEELKRRAGADWTFQAVCTPAEAQISAKAGL</sequence>
<accession>A0ABW0IV70</accession>
<proteinExistence type="predicted"/>
<evidence type="ECO:0000259" key="10">
    <source>
        <dbReference type="PROSITE" id="PS51007"/>
    </source>
</evidence>
<evidence type="ECO:0000256" key="9">
    <source>
        <dbReference type="SAM" id="Phobius"/>
    </source>
</evidence>
<keyword evidence="4" id="KW-0679">Respiratory chain</keyword>
<dbReference type="InterPro" id="IPR051459">
    <property type="entry name" value="Cytochrome_c-type_DH"/>
</dbReference>
<evidence type="ECO:0000256" key="6">
    <source>
        <dbReference type="ARBA" id="ARBA00022982"/>
    </source>
</evidence>
<keyword evidence="9" id="KW-0472">Membrane</keyword>
<keyword evidence="2" id="KW-0813">Transport</keyword>
<feature type="domain" description="Cytochrome c" evidence="10">
    <location>
        <begin position="75"/>
        <end position="166"/>
    </location>
</feature>
<evidence type="ECO:0000256" key="7">
    <source>
        <dbReference type="ARBA" id="ARBA00023004"/>
    </source>
</evidence>
<gene>
    <name evidence="11" type="ORF">ACFPOB_18665</name>
</gene>
<keyword evidence="12" id="KW-1185">Reference proteome</keyword>
<dbReference type="Proteomes" id="UP001596053">
    <property type="component" value="Unassembled WGS sequence"/>
</dbReference>
<keyword evidence="7 8" id="KW-0408">Iron</keyword>
<keyword evidence="5 8" id="KW-0479">Metal-binding</keyword>
<evidence type="ECO:0000256" key="3">
    <source>
        <dbReference type="ARBA" id="ARBA00022617"/>
    </source>
</evidence>
<dbReference type="InterPro" id="IPR009056">
    <property type="entry name" value="Cyt_c-like_dom"/>
</dbReference>
<evidence type="ECO:0000256" key="2">
    <source>
        <dbReference type="ARBA" id="ARBA00022448"/>
    </source>
</evidence>
<evidence type="ECO:0000256" key="5">
    <source>
        <dbReference type="ARBA" id="ARBA00022723"/>
    </source>
</evidence>
<dbReference type="PRINTS" id="PR00605">
    <property type="entry name" value="CYTCHROMECIC"/>
</dbReference>